<proteinExistence type="predicted"/>
<dbReference type="AlphaFoldDB" id="A0A543NNN1"/>
<dbReference type="Pfam" id="PF05331">
    <property type="entry name" value="DUF742"/>
    <property type="match status" value="1"/>
</dbReference>
<dbReference type="PANTHER" id="PTHR36221">
    <property type="entry name" value="DUF742 DOMAIN-CONTAINING PROTEIN"/>
    <property type="match status" value="1"/>
</dbReference>
<sequence length="125" mass="13330">MSTVASDEEMWLDGSAGRLVRPYTVSNGRTSPTKQLDLLSLVRSTGNVAHAQLDPEHAQTLDLCHGPTSVAEVAAHMRLPAVVAKVLLSDLVDCGAVTTQAPKPASDPTNRHVLEALLDGLQRRL</sequence>
<evidence type="ECO:0000313" key="1">
    <source>
        <dbReference type="EMBL" id="TQN33386.1"/>
    </source>
</evidence>
<accession>A0A543NNN1</accession>
<comment type="caution">
    <text evidence="1">The sequence shown here is derived from an EMBL/GenBank/DDBJ whole genome shotgun (WGS) entry which is preliminary data.</text>
</comment>
<dbReference type="EMBL" id="VFQC01000001">
    <property type="protein sequence ID" value="TQN33386.1"/>
    <property type="molecule type" value="Genomic_DNA"/>
</dbReference>
<organism evidence="1 2">
    <name type="scientific">Haloactinospora alba</name>
    <dbReference type="NCBI Taxonomy" id="405555"/>
    <lineage>
        <taxon>Bacteria</taxon>
        <taxon>Bacillati</taxon>
        <taxon>Actinomycetota</taxon>
        <taxon>Actinomycetes</taxon>
        <taxon>Streptosporangiales</taxon>
        <taxon>Nocardiopsidaceae</taxon>
        <taxon>Haloactinospora</taxon>
    </lineage>
</organism>
<dbReference type="Proteomes" id="UP000317422">
    <property type="component" value="Unassembled WGS sequence"/>
</dbReference>
<reference evidence="1 2" key="1">
    <citation type="submission" date="2019-06" db="EMBL/GenBank/DDBJ databases">
        <title>Sequencing the genomes of 1000 actinobacteria strains.</title>
        <authorList>
            <person name="Klenk H.-P."/>
        </authorList>
    </citation>
    <scope>NUCLEOTIDE SEQUENCE [LARGE SCALE GENOMIC DNA]</scope>
    <source>
        <strain evidence="1 2">DSM 45015</strain>
    </source>
</reference>
<gene>
    <name evidence="1" type="ORF">FHX37_3401</name>
</gene>
<dbReference type="PANTHER" id="PTHR36221:SF1">
    <property type="entry name" value="DUF742 DOMAIN-CONTAINING PROTEIN"/>
    <property type="match status" value="1"/>
</dbReference>
<dbReference type="InterPro" id="IPR007995">
    <property type="entry name" value="DUF742"/>
</dbReference>
<keyword evidence="2" id="KW-1185">Reference proteome</keyword>
<protein>
    <submittedName>
        <fullName evidence="1">Uncharacterized protein DUF742</fullName>
    </submittedName>
</protein>
<evidence type="ECO:0000313" key="2">
    <source>
        <dbReference type="Proteomes" id="UP000317422"/>
    </source>
</evidence>
<name>A0A543NNN1_9ACTN</name>